<name>D7FMK7_ECTSI</name>
<evidence type="ECO:0000256" key="1">
    <source>
        <dbReference type="ARBA" id="ARBA00022737"/>
    </source>
</evidence>
<dbReference type="OrthoDB" id="2110130at2759"/>
<feature type="region of interest" description="Disordered" evidence="5">
    <location>
        <begin position="164"/>
        <end position="183"/>
    </location>
</feature>
<dbReference type="GO" id="GO:0016887">
    <property type="term" value="F:ATP hydrolysis activity"/>
    <property type="evidence" value="ECO:0007669"/>
    <property type="project" value="InterPro"/>
</dbReference>
<evidence type="ECO:0000256" key="2">
    <source>
        <dbReference type="ARBA" id="ARBA00022741"/>
    </source>
</evidence>
<dbReference type="Pfam" id="PF12848">
    <property type="entry name" value="ABC_tran_Xtn"/>
    <property type="match status" value="1"/>
</dbReference>
<dbReference type="GO" id="GO:0003676">
    <property type="term" value="F:nucleic acid binding"/>
    <property type="evidence" value="ECO:0007669"/>
    <property type="project" value="UniProtKB-ARBA"/>
</dbReference>
<proteinExistence type="inferred from homology"/>
<feature type="compositionally biased region" description="Low complexity" evidence="5">
    <location>
        <begin position="54"/>
        <end position="64"/>
    </location>
</feature>
<organism evidence="7 8">
    <name type="scientific">Ectocarpus siliculosus</name>
    <name type="common">Brown alga</name>
    <name type="synonym">Conferva siliculosa</name>
    <dbReference type="NCBI Taxonomy" id="2880"/>
    <lineage>
        <taxon>Eukaryota</taxon>
        <taxon>Sar</taxon>
        <taxon>Stramenopiles</taxon>
        <taxon>Ochrophyta</taxon>
        <taxon>PX clade</taxon>
        <taxon>Phaeophyceae</taxon>
        <taxon>Ectocarpales</taxon>
        <taxon>Ectocarpaceae</taxon>
        <taxon>Ectocarpus</taxon>
    </lineage>
</organism>
<dbReference type="Gene3D" id="3.40.50.300">
    <property type="entry name" value="P-loop containing nucleotide triphosphate hydrolases"/>
    <property type="match status" value="2"/>
</dbReference>
<keyword evidence="8" id="KW-1185">Reference proteome</keyword>
<dbReference type="InterPro" id="IPR032781">
    <property type="entry name" value="ABC_tran_Xtn"/>
</dbReference>
<feature type="region of interest" description="Disordered" evidence="5">
    <location>
        <begin position="27"/>
        <end position="128"/>
    </location>
</feature>
<dbReference type="EMBL" id="FN648214">
    <property type="protein sequence ID" value="CBJ25904.1"/>
    <property type="molecule type" value="Genomic_DNA"/>
</dbReference>
<feature type="compositionally biased region" description="Low complexity" evidence="5">
    <location>
        <begin position="79"/>
        <end position="89"/>
    </location>
</feature>
<dbReference type="PROSITE" id="PS50893">
    <property type="entry name" value="ABC_TRANSPORTER_2"/>
    <property type="match status" value="2"/>
</dbReference>
<evidence type="ECO:0000313" key="8">
    <source>
        <dbReference type="Proteomes" id="UP000002630"/>
    </source>
</evidence>
<dbReference type="NCBIfam" id="NF000355">
    <property type="entry name" value="ribo_prot_ABC_F"/>
    <property type="match status" value="1"/>
</dbReference>
<accession>D7FMK7</accession>
<feature type="domain" description="ABC transporter" evidence="6">
    <location>
        <begin position="191"/>
        <end position="454"/>
    </location>
</feature>
<evidence type="ECO:0000256" key="4">
    <source>
        <dbReference type="ARBA" id="ARBA00061344"/>
    </source>
</evidence>
<dbReference type="OMA" id="QWTPVGD"/>
<dbReference type="AlphaFoldDB" id="D7FMK7"/>
<evidence type="ECO:0000256" key="5">
    <source>
        <dbReference type="SAM" id="MobiDB-lite"/>
    </source>
</evidence>
<feature type="region of interest" description="Disordered" evidence="5">
    <location>
        <begin position="762"/>
        <end position="794"/>
    </location>
</feature>
<dbReference type="CDD" id="cd03221">
    <property type="entry name" value="ABCF_EF-3"/>
    <property type="match status" value="2"/>
</dbReference>
<dbReference type="Proteomes" id="UP000002630">
    <property type="component" value="Linkage Group LG24"/>
</dbReference>
<comment type="similarity">
    <text evidence="4">Belongs to the ABC transporter superfamily. ABCF family. EF3 (TC 3.A.1.121) subfamily.</text>
</comment>
<dbReference type="Pfam" id="PF00005">
    <property type="entry name" value="ABC_tran"/>
    <property type="match status" value="2"/>
</dbReference>
<dbReference type="STRING" id="2880.D7FMK7"/>
<gene>
    <name evidence="7" type="ORF">Esi_0017_0096</name>
</gene>
<dbReference type="InterPro" id="IPR017871">
    <property type="entry name" value="ABC_transporter-like_CS"/>
</dbReference>
<dbReference type="EMBL" id="FN649749">
    <property type="protein sequence ID" value="CBJ25904.1"/>
    <property type="molecule type" value="Genomic_DNA"/>
</dbReference>
<sequence>MMMMAKKRKGPAADALAQLEALEAELEPVSVDMEESPPPSPKRKKNKKKKKGPKGAAADALAQLEELEAEGELGQMDVPAAEAAASAPPAEHEVDRKEVREAEVEVNLMQPPPRTKKGKKKSGAGGIEERLDDFKVEGDEKMVDHGPSQEKMAAPKEIEVEKETLESKIRKARPPPRVRISSSSQPGFVSLRLEGVAVTFRNQEVVKDATWDVKTGDRIGLVGPNGGGKTTQVKILAGDLEPTAGEVIKSSKDLRVAFLRQEFVDELVMERSLKDELISVFTEEADILAALQRCEDELQEEAVQQDPAKMEEVLNRLSNLQEDAERNRVYDLSTKVQRVMDLMGFQISEGEQPVSSFSGGWRMRIGLGKILLKDPNILLLDEPTNHLDMESVEWLESFLQNQNLPMVIVSHDREFLDRVCTGIVDTDGGVAVTYPGNYSNFIKLKRARLESWQASYKNQQKKIKEERNWINKFKSKGAWAAQVKSRQKALDKLIASDDFVKQPPNMGKPFRFRFPPAPRMSASEEVVSANGVSHGYNGRRLFSDVNLVVEKGQRIAFLGPNGAGKSTLLRLVVGQEEPEEGSCHLGSGVVKQYFEQNQADVLDLSLTVIETLMKASTGEKYEDLRKLLGQFLFKGDAVDKSVEQLSGGEKARVSLCKMMLTPANLLVLDEPTNHLDIPAKEMLEEALQHYEGSVLVVSHDRYFVSQVATTICNLEEENLVRYDGDYRYFLERNDNILEKVESRYVAGLSGIQKAKRVDLEEMGRSKKSFGGKGGPSGRKDKGVKNAKRNTEKVF</sequence>
<dbReference type="PROSITE" id="PS00211">
    <property type="entry name" value="ABC_TRANSPORTER_1"/>
    <property type="match status" value="2"/>
</dbReference>
<dbReference type="InterPro" id="IPR003439">
    <property type="entry name" value="ABC_transporter-like_ATP-bd"/>
</dbReference>
<dbReference type="PANTHER" id="PTHR42855">
    <property type="entry name" value="ABC TRANSPORTER ATP-BINDING SUBUNIT"/>
    <property type="match status" value="1"/>
</dbReference>
<dbReference type="InterPro" id="IPR027417">
    <property type="entry name" value="P-loop_NTPase"/>
</dbReference>
<feature type="compositionally biased region" description="Basic residues" evidence="5">
    <location>
        <begin position="41"/>
        <end position="53"/>
    </location>
</feature>
<dbReference type="PANTHER" id="PTHR42855:SF1">
    <property type="entry name" value="ABC TRANSPORTER DOMAIN-CONTAINING PROTEIN"/>
    <property type="match status" value="1"/>
</dbReference>
<keyword evidence="3" id="KW-0067">ATP-binding</keyword>
<keyword evidence="1" id="KW-0677">Repeat</keyword>
<dbReference type="FunFam" id="3.40.50.300:FF:000309">
    <property type="entry name" value="ABC transporter ATP-binding protein"/>
    <property type="match status" value="1"/>
</dbReference>
<feature type="domain" description="ABC transporter" evidence="6">
    <location>
        <begin position="527"/>
        <end position="748"/>
    </location>
</feature>
<dbReference type="SMART" id="SM00382">
    <property type="entry name" value="AAA"/>
    <property type="match status" value="2"/>
</dbReference>
<evidence type="ECO:0000256" key="3">
    <source>
        <dbReference type="ARBA" id="ARBA00022840"/>
    </source>
</evidence>
<protein>
    <submittedName>
        <fullName evidence="7">ABC transporter</fullName>
    </submittedName>
</protein>
<evidence type="ECO:0000313" key="7">
    <source>
        <dbReference type="EMBL" id="CBJ25904.1"/>
    </source>
</evidence>
<reference evidence="7 8" key="1">
    <citation type="journal article" date="2010" name="Nature">
        <title>The Ectocarpus genome and the independent evolution of multicellularity in brown algae.</title>
        <authorList>
            <person name="Cock J.M."/>
            <person name="Sterck L."/>
            <person name="Rouze P."/>
            <person name="Scornet D."/>
            <person name="Allen A.E."/>
            <person name="Amoutzias G."/>
            <person name="Anthouard V."/>
            <person name="Artiguenave F."/>
            <person name="Aury J.M."/>
            <person name="Badger J.H."/>
            <person name="Beszteri B."/>
            <person name="Billiau K."/>
            <person name="Bonnet E."/>
            <person name="Bothwell J.H."/>
            <person name="Bowler C."/>
            <person name="Boyen C."/>
            <person name="Brownlee C."/>
            <person name="Carrano C.J."/>
            <person name="Charrier B."/>
            <person name="Cho G.Y."/>
            <person name="Coelho S.M."/>
            <person name="Collen J."/>
            <person name="Corre E."/>
            <person name="Da Silva C."/>
            <person name="Delage L."/>
            <person name="Delaroque N."/>
            <person name="Dittami S.M."/>
            <person name="Doulbeau S."/>
            <person name="Elias M."/>
            <person name="Farnham G."/>
            <person name="Gachon C.M."/>
            <person name="Gschloessl B."/>
            <person name="Heesch S."/>
            <person name="Jabbari K."/>
            <person name="Jubin C."/>
            <person name="Kawai H."/>
            <person name="Kimura K."/>
            <person name="Kloareg B."/>
            <person name="Kupper F.C."/>
            <person name="Lang D."/>
            <person name="Le Bail A."/>
            <person name="Leblanc C."/>
            <person name="Lerouge P."/>
            <person name="Lohr M."/>
            <person name="Lopez P.J."/>
            <person name="Martens C."/>
            <person name="Maumus F."/>
            <person name="Michel G."/>
            <person name="Miranda-Saavedra D."/>
            <person name="Morales J."/>
            <person name="Moreau H."/>
            <person name="Motomura T."/>
            <person name="Nagasato C."/>
            <person name="Napoli C.A."/>
            <person name="Nelson D.R."/>
            <person name="Nyvall-Collen P."/>
            <person name="Peters A.F."/>
            <person name="Pommier C."/>
            <person name="Potin P."/>
            <person name="Poulain J."/>
            <person name="Quesneville H."/>
            <person name="Read B."/>
            <person name="Rensing S.A."/>
            <person name="Ritter A."/>
            <person name="Rousvoal S."/>
            <person name="Samanta M."/>
            <person name="Samson G."/>
            <person name="Schroeder D.C."/>
            <person name="Segurens B."/>
            <person name="Strittmatter M."/>
            <person name="Tonon T."/>
            <person name="Tregear J.W."/>
            <person name="Valentin K."/>
            <person name="von Dassow P."/>
            <person name="Yamagishi T."/>
            <person name="Van de Peer Y."/>
            <person name="Wincker P."/>
        </authorList>
    </citation>
    <scope>NUCLEOTIDE SEQUENCE [LARGE SCALE GENOMIC DNA]</scope>
    <source>
        <strain evidence="8">Ec32 / CCAP1310/4</strain>
    </source>
</reference>
<dbReference type="FunFam" id="3.40.50.300:FF:000011">
    <property type="entry name" value="Putative ABC transporter ATP-binding component"/>
    <property type="match status" value="1"/>
</dbReference>
<dbReference type="InterPro" id="IPR003593">
    <property type="entry name" value="AAA+_ATPase"/>
</dbReference>
<dbReference type="eggNOG" id="KOG0927">
    <property type="taxonomic scope" value="Eukaryota"/>
</dbReference>
<feature type="compositionally biased region" description="Basic and acidic residues" evidence="5">
    <location>
        <begin position="90"/>
        <end position="103"/>
    </location>
</feature>
<dbReference type="InterPro" id="IPR051309">
    <property type="entry name" value="ABCF_ATPase"/>
</dbReference>
<dbReference type="InParanoid" id="D7FMK7"/>
<dbReference type="SUPFAM" id="SSF52540">
    <property type="entry name" value="P-loop containing nucleoside triphosphate hydrolases"/>
    <property type="match status" value="2"/>
</dbReference>
<feature type="compositionally biased region" description="Basic and acidic residues" evidence="5">
    <location>
        <begin position="777"/>
        <end position="794"/>
    </location>
</feature>
<keyword evidence="2" id="KW-0547">Nucleotide-binding</keyword>
<evidence type="ECO:0000259" key="6">
    <source>
        <dbReference type="PROSITE" id="PS50893"/>
    </source>
</evidence>
<dbReference type="GO" id="GO:0005524">
    <property type="term" value="F:ATP binding"/>
    <property type="evidence" value="ECO:0007669"/>
    <property type="project" value="UniProtKB-KW"/>
</dbReference>